<dbReference type="PaxDb" id="8355-A0A1L8GCS9"/>
<dbReference type="STRING" id="8355.A0A1L8GCS9"/>
<dbReference type="KEGG" id="xla:108715156"/>
<dbReference type="CDD" id="cd00063">
    <property type="entry name" value="FN3"/>
    <property type="match status" value="1"/>
</dbReference>
<dbReference type="RefSeq" id="XP_018115538.1">
    <property type="nucleotide sequence ID" value="XM_018260049.2"/>
</dbReference>
<dbReference type="InterPro" id="IPR003961">
    <property type="entry name" value="FN3_dom"/>
</dbReference>
<dbReference type="GeneID" id="108715156"/>
<dbReference type="SMART" id="SM00060">
    <property type="entry name" value="FN3"/>
    <property type="match status" value="1"/>
</dbReference>
<dbReference type="PROSITE" id="PS50853">
    <property type="entry name" value="FN3"/>
    <property type="match status" value="1"/>
</dbReference>
<evidence type="ECO:0000313" key="2">
    <source>
        <dbReference type="RefSeq" id="XP_018115538.1"/>
    </source>
</evidence>
<dbReference type="Xenbase" id="XB-GENE-6488715">
    <property type="gene designation" value="lrrn4cl.S"/>
</dbReference>
<dbReference type="Bgee" id="108715156">
    <property type="expression patterns" value="Expressed in zone of skin and 5 other cell types or tissues"/>
</dbReference>
<gene>
    <name evidence="2 3" type="primary">lrrn4cl.S</name>
</gene>
<organism evidence="1 2">
    <name type="scientific">Xenopus laevis</name>
    <name type="common">African clawed frog</name>
    <dbReference type="NCBI Taxonomy" id="8355"/>
    <lineage>
        <taxon>Eukaryota</taxon>
        <taxon>Metazoa</taxon>
        <taxon>Chordata</taxon>
        <taxon>Craniata</taxon>
        <taxon>Vertebrata</taxon>
        <taxon>Euteleostomi</taxon>
        <taxon>Amphibia</taxon>
        <taxon>Batrachia</taxon>
        <taxon>Anura</taxon>
        <taxon>Pipoidea</taxon>
        <taxon>Pipidae</taxon>
        <taxon>Xenopodinae</taxon>
        <taxon>Xenopus</taxon>
        <taxon>Xenopus</taxon>
    </lineage>
</organism>
<dbReference type="CTD" id="108715156"/>
<dbReference type="InterPro" id="IPR013783">
    <property type="entry name" value="Ig-like_fold"/>
</dbReference>
<evidence type="ECO:0000313" key="1">
    <source>
        <dbReference type="Proteomes" id="UP000186698"/>
    </source>
</evidence>
<reference evidence="2" key="1">
    <citation type="submission" date="2025-08" db="UniProtKB">
        <authorList>
            <consortium name="RefSeq"/>
        </authorList>
    </citation>
    <scope>IDENTIFICATION</scope>
    <source>
        <strain evidence="2">J_2021</strain>
        <tissue evidence="2">Erythrocytes</tissue>
    </source>
</reference>
<evidence type="ECO:0000313" key="3">
    <source>
        <dbReference type="Xenbase" id="XB-GENE-6488715"/>
    </source>
</evidence>
<dbReference type="OrthoDB" id="8824963at2759"/>
<dbReference type="AGR" id="Xenbase:XB-GENE-6488715"/>
<protein>
    <submittedName>
        <fullName evidence="2">LRRN4 C-terminal-like protein</fullName>
    </submittedName>
</protein>
<name>A0A1L8GCS9_XENLA</name>
<accession>A0A1L8GCS9</accession>
<dbReference type="SUPFAM" id="SSF49265">
    <property type="entry name" value="Fibronectin type III"/>
    <property type="match status" value="1"/>
</dbReference>
<sequence length="312" mass="34175">MPLLLPALLWLIPLCQVIVCDPTSPSESRTQSLDTSNTTFVGNNSVNLITTASTLTTKQSTSSPIPEITGNRQSTRERLLHVIDTEWEDYYWDNEDNVDEKFTTKPSPAPLIPCPYDRCKHLEPECKEIQRKAGGNCLCPGVSGFKIPPDSPRIAEVNAGEKGISVGWCSPMSTVQGYRVLYGTTDSQLEKGPILNNTHRMFPIENLLPGTSYTVCVVAFNDAGESPANVEEEDGGWETGATGPCRVLHTSSSSTSHIYLGIGVGLAMLMVLGLAVLGYFSWKRRKGNMKVFGGEEMGIRNYSYKAESMDKL</sequence>
<dbReference type="Pfam" id="PF00041">
    <property type="entry name" value="fn3"/>
    <property type="match status" value="1"/>
</dbReference>
<keyword evidence="1" id="KW-1185">Reference proteome</keyword>
<dbReference type="AlphaFoldDB" id="A0A1L8GCS9"/>
<dbReference type="Gene3D" id="2.60.40.10">
    <property type="entry name" value="Immunoglobulins"/>
    <property type="match status" value="1"/>
</dbReference>
<proteinExistence type="predicted"/>
<dbReference type="InterPro" id="IPR036116">
    <property type="entry name" value="FN3_sf"/>
</dbReference>
<dbReference type="Proteomes" id="UP000186698">
    <property type="component" value="Chromosome 4S"/>
</dbReference>